<keyword evidence="3" id="KW-0436">Ligase</keyword>
<keyword evidence="4" id="KW-1185">Reference proteome</keyword>
<evidence type="ECO:0000313" key="3">
    <source>
        <dbReference type="EMBL" id="SHK46022.1"/>
    </source>
</evidence>
<feature type="short sequence motif" description="HXTX 1" evidence="2">
    <location>
        <begin position="40"/>
        <end position="43"/>
    </location>
</feature>
<name>A0A1M6SMR6_9FIRM</name>
<dbReference type="EMBL" id="FRAJ01000019">
    <property type="protein sequence ID" value="SHK46022.1"/>
    <property type="molecule type" value="Genomic_DNA"/>
</dbReference>
<dbReference type="Proteomes" id="UP000184082">
    <property type="component" value="Unassembled WGS sequence"/>
</dbReference>
<dbReference type="PANTHER" id="PTHR35561:SF1">
    <property type="entry name" value="RNA 2',3'-CYCLIC PHOSPHODIESTERASE"/>
    <property type="match status" value="1"/>
</dbReference>
<sequence length="184" mass="21957">MRVFIAIELSDDVKDYIEKRQKIIKKYSEKGNFSYRENFHLTLRFIGEVDYDEIERIKTAVNETACINKEFYLQLGELGYFPRKNKKIIWIGINKGHKNLRSLFNNLEKNLVKQGFNREERGLKPHITIGREVVMRNEFDYIKKQVNIEPLKILVDKISLMESTRINGKLTYIPIYTKNMLSYR</sequence>
<dbReference type="RefSeq" id="WP_072968306.1">
    <property type="nucleotide sequence ID" value="NZ_FRAJ01000019.1"/>
</dbReference>
<dbReference type="SUPFAM" id="SSF55144">
    <property type="entry name" value="LigT-like"/>
    <property type="match status" value="1"/>
</dbReference>
<comment type="similarity">
    <text evidence="2">Belongs to the 2H phosphoesterase superfamily. ThpR family.</text>
</comment>
<dbReference type="PANTHER" id="PTHR35561">
    <property type="entry name" value="RNA 2',3'-CYCLIC PHOSPHODIESTERASE"/>
    <property type="match status" value="1"/>
</dbReference>
<accession>A0A1M6SMR6</accession>
<dbReference type="Pfam" id="PF13563">
    <property type="entry name" value="2_5_RNA_ligase2"/>
    <property type="match status" value="1"/>
</dbReference>
<dbReference type="AlphaFoldDB" id="A0A1M6SMR6"/>
<gene>
    <name evidence="3" type="ORF">SAMN02745883_02099</name>
</gene>
<reference evidence="3 4" key="1">
    <citation type="submission" date="2016-11" db="EMBL/GenBank/DDBJ databases">
        <authorList>
            <person name="Jaros S."/>
            <person name="Januszkiewicz K."/>
            <person name="Wedrychowicz H."/>
        </authorList>
    </citation>
    <scope>NUCLEOTIDE SEQUENCE [LARGE SCALE GENOMIC DNA]</scope>
    <source>
        <strain evidence="3 4">DSM 14501</strain>
    </source>
</reference>
<organism evidence="3 4">
    <name type="scientific">Caminicella sporogenes DSM 14501</name>
    <dbReference type="NCBI Taxonomy" id="1121266"/>
    <lineage>
        <taxon>Bacteria</taxon>
        <taxon>Bacillati</taxon>
        <taxon>Bacillota</taxon>
        <taxon>Clostridia</taxon>
        <taxon>Peptostreptococcales</taxon>
        <taxon>Caminicellaceae</taxon>
        <taxon>Caminicella</taxon>
    </lineage>
</organism>
<dbReference type="HAMAP" id="MF_01940">
    <property type="entry name" value="RNA_CPDase"/>
    <property type="match status" value="1"/>
</dbReference>
<protein>
    <recommendedName>
        <fullName evidence="2">RNA 2',3'-cyclic phosphodiesterase</fullName>
        <shortName evidence="2">RNA 2',3'-CPDase</shortName>
        <ecNumber evidence="2">3.1.4.58</ecNumber>
    </recommendedName>
</protein>
<feature type="short sequence motif" description="HXTX 2" evidence="2">
    <location>
        <begin position="126"/>
        <end position="129"/>
    </location>
</feature>
<keyword evidence="1 2" id="KW-0378">Hydrolase</keyword>
<evidence type="ECO:0000256" key="2">
    <source>
        <dbReference type="HAMAP-Rule" id="MF_01940"/>
    </source>
</evidence>
<dbReference type="STRING" id="1121266.SAMN02745883_02099"/>
<dbReference type="GO" id="GO:0016874">
    <property type="term" value="F:ligase activity"/>
    <property type="evidence" value="ECO:0007669"/>
    <property type="project" value="UniProtKB-KW"/>
</dbReference>
<dbReference type="GO" id="GO:0008664">
    <property type="term" value="F:RNA 2',3'-cyclic 3'-phosphodiesterase activity"/>
    <property type="evidence" value="ECO:0007669"/>
    <property type="project" value="UniProtKB-EC"/>
</dbReference>
<dbReference type="NCBIfam" id="TIGR02258">
    <property type="entry name" value="2_5_ligase"/>
    <property type="match status" value="1"/>
</dbReference>
<feature type="active site" description="Proton acceptor" evidence="2">
    <location>
        <position position="126"/>
    </location>
</feature>
<comment type="catalytic activity">
    <reaction evidence="2">
        <text>a 3'-end 2',3'-cyclophospho-ribonucleotide-RNA + H2O = a 3'-end 2'-phospho-ribonucleotide-RNA + H(+)</text>
        <dbReference type="Rhea" id="RHEA:11828"/>
        <dbReference type="Rhea" id="RHEA-COMP:10464"/>
        <dbReference type="Rhea" id="RHEA-COMP:17353"/>
        <dbReference type="ChEBI" id="CHEBI:15377"/>
        <dbReference type="ChEBI" id="CHEBI:15378"/>
        <dbReference type="ChEBI" id="CHEBI:83064"/>
        <dbReference type="ChEBI" id="CHEBI:173113"/>
        <dbReference type="EC" id="3.1.4.58"/>
    </reaction>
</comment>
<evidence type="ECO:0000313" key="4">
    <source>
        <dbReference type="Proteomes" id="UP000184082"/>
    </source>
</evidence>
<dbReference type="GO" id="GO:0004113">
    <property type="term" value="F:2',3'-cyclic-nucleotide 3'-phosphodiesterase activity"/>
    <property type="evidence" value="ECO:0007669"/>
    <property type="project" value="InterPro"/>
</dbReference>
<dbReference type="EC" id="3.1.4.58" evidence="2"/>
<proteinExistence type="inferred from homology"/>
<feature type="active site" description="Proton donor" evidence="2">
    <location>
        <position position="40"/>
    </location>
</feature>
<comment type="function">
    <text evidence="2">Hydrolyzes RNA 2',3'-cyclic phosphodiester to an RNA 2'-phosphomonoester.</text>
</comment>
<dbReference type="Gene3D" id="3.90.1140.10">
    <property type="entry name" value="Cyclic phosphodiesterase"/>
    <property type="match status" value="1"/>
</dbReference>
<dbReference type="InterPro" id="IPR004175">
    <property type="entry name" value="RNA_CPDase"/>
</dbReference>
<dbReference type="InterPro" id="IPR009097">
    <property type="entry name" value="Cyclic_Pdiesterase"/>
</dbReference>
<evidence type="ECO:0000256" key="1">
    <source>
        <dbReference type="ARBA" id="ARBA00022801"/>
    </source>
</evidence>